<reference evidence="6" key="1">
    <citation type="submission" date="2020-06" db="EMBL/GenBank/DDBJ databases">
        <title>WGS assembly of Ceratodon purpureus strain R40.</title>
        <authorList>
            <person name="Carey S.B."/>
            <person name="Jenkins J."/>
            <person name="Shu S."/>
            <person name="Lovell J.T."/>
            <person name="Sreedasyam A."/>
            <person name="Maumus F."/>
            <person name="Tiley G.P."/>
            <person name="Fernandez-Pozo N."/>
            <person name="Barry K."/>
            <person name="Chen C."/>
            <person name="Wang M."/>
            <person name="Lipzen A."/>
            <person name="Daum C."/>
            <person name="Saski C.A."/>
            <person name="Payton A.C."/>
            <person name="Mcbreen J.C."/>
            <person name="Conrad R.E."/>
            <person name="Kollar L.M."/>
            <person name="Olsson S."/>
            <person name="Huttunen S."/>
            <person name="Landis J.B."/>
            <person name="Wickett N.J."/>
            <person name="Johnson M.G."/>
            <person name="Rensing S.A."/>
            <person name="Grimwood J."/>
            <person name="Schmutz J."/>
            <person name="Mcdaniel S.F."/>
        </authorList>
    </citation>
    <scope>NUCLEOTIDE SEQUENCE</scope>
    <source>
        <strain evidence="6">R40</strain>
    </source>
</reference>
<feature type="region of interest" description="Disordered" evidence="2">
    <location>
        <begin position="104"/>
        <end position="133"/>
    </location>
</feature>
<accession>A0A8T0HQ89</accession>
<protein>
    <submittedName>
        <fullName evidence="6">Uncharacterized protein</fullName>
    </submittedName>
</protein>
<proteinExistence type="predicted"/>
<feature type="compositionally biased region" description="Gly residues" evidence="2">
    <location>
        <begin position="292"/>
        <end position="301"/>
    </location>
</feature>
<name>A0A8T0HQ89_CERPU</name>
<feature type="compositionally biased region" description="Polar residues" evidence="2">
    <location>
        <begin position="313"/>
        <end position="328"/>
    </location>
</feature>
<dbReference type="InterPro" id="IPR017884">
    <property type="entry name" value="SANT_dom"/>
</dbReference>
<evidence type="ECO:0000259" key="3">
    <source>
        <dbReference type="PROSITE" id="PS50090"/>
    </source>
</evidence>
<feature type="region of interest" description="Disordered" evidence="2">
    <location>
        <begin position="694"/>
        <end position="717"/>
    </location>
</feature>
<dbReference type="SUPFAM" id="SSF46689">
    <property type="entry name" value="Homeodomain-like"/>
    <property type="match status" value="3"/>
</dbReference>
<dbReference type="PROSITE" id="PS51294">
    <property type="entry name" value="HTH_MYB"/>
    <property type="match status" value="1"/>
</dbReference>
<keyword evidence="7" id="KW-1185">Reference proteome</keyword>
<feature type="compositionally biased region" description="Low complexity" evidence="2">
    <location>
        <begin position="2201"/>
        <end position="2220"/>
    </location>
</feature>
<dbReference type="InterPro" id="IPR017930">
    <property type="entry name" value="Myb_dom"/>
</dbReference>
<organism evidence="6 7">
    <name type="scientific">Ceratodon purpureus</name>
    <name type="common">Fire moss</name>
    <name type="synonym">Dicranum purpureum</name>
    <dbReference type="NCBI Taxonomy" id="3225"/>
    <lineage>
        <taxon>Eukaryota</taxon>
        <taxon>Viridiplantae</taxon>
        <taxon>Streptophyta</taxon>
        <taxon>Embryophyta</taxon>
        <taxon>Bryophyta</taxon>
        <taxon>Bryophytina</taxon>
        <taxon>Bryopsida</taxon>
        <taxon>Dicranidae</taxon>
        <taxon>Pseudoditrichales</taxon>
        <taxon>Ditrichaceae</taxon>
        <taxon>Ceratodon</taxon>
    </lineage>
</organism>
<feature type="region of interest" description="Disordered" evidence="2">
    <location>
        <begin position="282"/>
        <end position="335"/>
    </location>
</feature>
<feature type="compositionally biased region" description="Basic and acidic residues" evidence="2">
    <location>
        <begin position="707"/>
        <end position="717"/>
    </location>
</feature>
<dbReference type="Gene3D" id="1.20.58.1880">
    <property type="match status" value="2"/>
</dbReference>
<evidence type="ECO:0000259" key="5">
    <source>
        <dbReference type="PROSITE" id="PS51294"/>
    </source>
</evidence>
<feature type="region of interest" description="Disordered" evidence="2">
    <location>
        <begin position="1"/>
        <end position="20"/>
    </location>
</feature>
<evidence type="ECO:0000259" key="4">
    <source>
        <dbReference type="PROSITE" id="PS51293"/>
    </source>
</evidence>
<dbReference type="InterPro" id="IPR001005">
    <property type="entry name" value="SANT/Myb"/>
</dbReference>
<feature type="domain" description="SANT" evidence="4">
    <location>
        <begin position="1219"/>
        <end position="1265"/>
    </location>
</feature>
<feature type="region of interest" description="Disordered" evidence="2">
    <location>
        <begin position="2192"/>
        <end position="2226"/>
    </location>
</feature>
<feature type="compositionally biased region" description="Polar residues" evidence="2">
    <location>
        <begin position="119"/>
        <end position="132"/>
    </location>
</feature>
<feature type="region of interest" description="Disordered" evidence="2">
    <location>
        <begin position="2239"/>
        <end position="2259"/>
    </location>
</feature>
<dbReference type="PANTHER" id="PTHR47340:SF1">
    <property type="entry name" value="DUPLICATED HOMEODOMAIN-LIKE SUPERFAMILY PROTEIN"/>
    <property type="match status" value="1"/>
</dbReference>
<feature type="domain" description="Myb-like" evidence="3">
    <location>
        <begin position="1766"/>
        <end position="1816"/>
    </location>
</feature>
<dbReference type="PANTHER" id="PTHR47340">
    <property type="entry name" value="DUPLICATED HOMEODOMAIN-LIKE SUPERFAMILY PROTEIN"/>
    <property type="match status" value="1"/>
</dbReference>
<feature type="domain" description="HTH myb-type" evidence="5">
    <location>
        <begin position="1445"/>
        <end position="1491"/>
    </location>
</feature>
<feature type="domain" description="SANT" evidence="4">
    <location>
        <begin position="1440"/>
        <end position="1491"/>
    </location>
</feature>
<dbReference type="CDD" id="cd00167">
    <property type="entry name" value="SANT"/>
    <property type="match status" value="2"/>
</dbReference>
<evidence type="ECO:0000256" key="1">
    <source>
        <dbReference type="SAM" id="Coils"/>
    </source>
</evidence>
<dbReference type="Pfam" id="PF00249">
    <property type="entry name" value="Myb_DNA-binding"/>
    <property type="match status" value="2"/>
</dbReference>
<evidence type="ECO:0000256" key="2">
    <source>
        <dbReference type="SAM" id="MobiDB-lite"/>
    </source>
</evidence>
<sequence length="2259" mass="249791">MHKPSGGGSPYNIRETSSLPTETWTYHMESHSRDSITDETDRDSVGAVKRHWISNRSSNMTSLQGVTSGACLNGNAFVPRSKPRFQGHYSGFFAETGRNGSAFAATGPLDTGSVRRVQRNSSPSGTSPTVKSQGFCGSVGVDYRASDTEERHNRNLLPFGDDKEGCDQPLPPHTPHVHSVSLLQHNGEKIRNLGNRNLEYSRRIDRAYGNADLYSSRRRSFVPDFYRGKDLGVGDKSSEVGRLERYGIRSRDGLRGDDEGGYKDTSFSRGWRHEMCNSRVVARHSSSTGGNRNLGGIGGTGSQSVDSAHLSLHASTQSSKQGFDQLSPSKHPRLGWGEGLAKYEKKVDDVSPSVEKIEWRRDEESHSCPTRKQIEKKGVVAQGKLSVLGLEHGCNQLYSDSFIDAHERRAEIEMMNFLIQKHRMRGISGRDASSCALLEDSTRMGGEYGRNPVQDQESHGLVRRFALPVEMDDNIEIKRRVREEDNEELELLGWNPASAVSAEGNESSRNDNDVASVLFRERQFVEKKDQDLTPSAVVEEGDTRQGEIARSFAFVGMSEGILGRVYQNSSLAEPLNNAKHDLCLSYTLTDAETRDVMSSTTTLAECDTGGRKIEATAPFPPTSHLEMIAEDTNVVFPMEAFPEMSSTGSEKHNGRRCHDVDDSLTAAATLLIGGSVVLPVSSPNHKSASEALSNYQYDGPDATDLSSDERPLGESRALEEPGRKYLMEIVIAPKEIVVDDPEPSRFIVREEKTTLSILESVSAVLPTIAHVASSSDSVMSQVREEIVATINSDEVLPEREPACDGSLITEISTVYTSVSEDLNNVKHALLLDSTSQNGMTILETVEKVEAEIDSVKKELAQISEELSGDVGLEITLIHQARVLGLDSPYMREDTTEFLPCSVDARVVYPSSSQSSPTAVYITLEKSSERDHSSTPALLRRESKLTRLPEKDVLELVSEGSQPKSASFENDYDAKYLIGAWSGNISRRLGSEEPKCSANQFCYGVATVGSSPHELNEGRIKSLLMENKEKARLSVVPFEHLLPRSFPGTVDQQSYQSPIQTPVWQHNVEKHKHIHVTLLEKIAERRQFLKFKELVLTLRYRALMEAWRGEQKELSARRNLPKSVGRWDNEGCSDHALSSQRFPLQFRPLSLDGLDADSDAAQAMKMLMKNPHLEALRSALKMPAMFMDDKERVVHRFVSRNALVEDPIALEKERKTLNLWTTEERKVFTEKFAVYNKNFKVIASYLQLKTTADCVEYYYRNKKTEEFEKSSYGLQLKNRWDYTKSSSAFLAPTPSRIERNHEPTCDRIDALNAANMNMNPSQSNSQLEVSERANLSCGYFLMPSNVEMPKFLLEEKKALEVILPFGATTERAMSSLISTPCSVSSTAAHLTDDCKENDSVKKRLTDMPSITRSSYSEQHPAIAKVTRSTHFRRMSSRAATQEDSQWTDAERHLFTSAVAAHGKDFRVIASNVGTKSQSQCKSFFSKTRKRLCLDELVEQFQANEAAAMLVQSLRHYGCLEREVKPLSTSEIDATAGDIVEDLIDTAAAVSTLESFKGHSKCLSIDVSDLTLVADAAAVMEELTLVKPEVPSLDLFLSGKSRTSSHDLAFELVKVNQSNTNVLFTLSRKEEDEDSEATKSDGCYLVGTEAETDIVVDQAAAALIGMSAMLEDKSGLKRTKSEAKLDAKSSPVGVFSLSQSARLPTSSPPLYAVTPENLCLISGGTSRNVIERGNVTIPCKATTMDRPQDLYDAQTSRKFREMAGGESKPRREPTSWTQEEKEKFAIILREHGKDWSLLHDNLPSKSLTQIKTYFQNSKARSRLSASDKHLTVVQNDGANRKRKADEFELTRGSVELASSVKQKFRGNVDFPDLDSVTQKDDSQFGSAPVSGTVSVGIDILSHVVRLGNFAGQPADRASSSICQMVSANTYSQSCIQDGPEVFRPGPKPALPFSEGSRLCTPGSMQQLLSSPGSSRPVSLDPEALSLGVVSLGGPPPAIHKVAQQMQQMLEEQKQLQKQLNLLIQQQAALPPQLLPQHHQVSQQTLQAGRPLEEKLHQVVQQLQQQYELQGQGQIPCQEEGRSYSSHFQHQQTTPRRGILKVKPIRGVVSKPLVDLSTSLSLRDFSNQAKSQNDIIELRQQHHTLSLGIRAIPIVTAGSTAVVQENHTKMVELQDSDFYTDCEVMGSSVMVTEDAHQQTSIVHSTSSGQQQNTTPSTTSTLSSDSEHMKSRDVKLFGQSLLSKPPSVLSSSPCSAESLARDF</sequence>
<comment type="caution">
    <text evidence="6">The sequence shown here is derived from an EMBL/GenBank/DDBJ whole genome shotgun (WGS) entry which is preliminary data.</text>
</comment>
<feature type="coiled-coil region" evidence="1">
    <location>
        <begin position="1996"/>
        <end position="2023"/>
    </location>
</feature>
<gene>
    <name evidence="6" type="ORF">KC19_VG137600</name>
</gene>
<dbReference type="EMBL" id="CM026426">
    <property type="protein sequence ID" value="KAG0572957.1"/>
    <property type="molecule type" value="Genomic_DNA"/>
</dbReference>
<feature type="region of interest" description="Disordered" evidence="2">
    <location>
        <begin position="1758"/>
        <end position="1777"/>
    </location>
</feature>
<keyword evidence="1" id="KW-0175">Coiled coil</keyword>
<dbReference type="PROSITE" id="PS50090">
    <property type="entry name" value="MYB_LIKE"/>
    <property type="match status" value="1"/>
</dbReference>
<dbReference type="PROSITE" id="PS51293">
    <property type="entry name" value="SANT"/>
    <property type="match status" value="3"/>
</dbReference>
<feature type="domain" description="SANT" evidence="4">
    <location>
        <begin position="1769"/>
        <end position="1820"/>
    </location>
</feature>
<dbReference type="EMBL" id="CM026426">
    <property type="protein sequence ID" value="KAG0572958.1"/>
    <property type="molecule type" value="Genomic_DNA"/>
</dbReference>
<dbReference type="Proteomes" id="UP000822688">
    <property type="component" value="Chromosome V"/>
</dbReference>
<dbReference type="SMART" id="SM00717">
    <property type="entry name" value="SANT"/>
    <property type="match status" value="3"/>
</dbReference>
<evidence type="ECO:0000313" key="6">
    <source>
        <dbReference type="EMBL" id="KAG0572957.1"/>
    </source>
</evidence>
<dbReference type="InterPro" id="IPR009057">
    <property type="entry name" value="Homeodomain-like_sf"/>
</dbReference>
<dbReference type="Gene3D" id="1.10.10.60">
    <property type="entry name" value="Homeodomain-like"/>
    <property type="match status" value="1"/>
</dbReference>
<evidence type="ECO:0000313" key="7">
    <source>
        <dbReference type="Proteomes" id="UP000822688"/>
    </source>
</evidence>